<gene>
    <name evidence="12" type="ORF">DFP72DRAFT_836718</name>
</gene>
<dbReference type="GO" id="GO:0043138">
    <property type="term" value="F:3'-5' DNA helicase activity"/>
    <property type="evidence" value="ECO:0007669"/>
    <property type="project" value="UniProtKB-EC"/>
</dbReference>
<dbReference type="GO" id="GO:0000724">
    <property type="term" value="P:double-strand break repair via homologous recombination"/>
    <property type="evidence" value="ECO:0007669"/>
    <property type="project" value="TreeGrafter"/>
</dbReference>
<dbReference type="InterPro" id="IPR011545">
    <property type="entry name" value="DEAD/DEAH_box_helicase_dom"/>
</dbReference>
<dbReference type="InterPro" id="IPR014001">
    <property type="entry name" value="Helicase_ATP-bd"/>
</dbReference>
<keyword evidence="13" id="KW-1185">Reference proteome</keyword>
<keyword evidence="2" id="KW-0547">Nucleotide-binding</keyword>
<evidence type="ECO:0000256" key="6">
    <source>
        <dbReference type="ARBA" id="ARBA00023242"/>
    </source>
</evidence>
<evidence type="ECO:0000256" key="5">
    <source>
        <dbReference type="ARBA" id="ARBA00023235"/>
    </source>
</evidence>
<keyword evidence="4" id="KW-0238">DNA-binding</keyword>
<dbReference type="GO" id="GO:0003677">
    <property type="term" value="F:DNA binding"/>
    <property type="evidence" value="ECO:0007669"/>
    <property type="project" value="UniProtKB-KW"/>
</dbReference>
<dbReference type="Pfam" id="PF00270">
    <property type="entry name" value="DEAD"/>
    <property type="match status" value="1"/>
</dbReference>
<name>A0A8H6H7K7_9AGAR</name>
<dbReference type="Pfam" id="PF00271">
    <property type="entry name" value="Helicase_C"/>
    <property type="match status" value="1"/>
</dbReference>
<evidence type="ECO:0000256" key="3">
    <source>
        <dbReference type="ARBA" id="ARBA00022840"/>
    </source>
</evidence>
<dbReference type="GO" id="GO:0009378">
    <property type="term" value="F:four-way junction helicase activity"/>
    <property type="evidence" value="ECO:0007669"/>
    <property type="project" value="TreeGrafter"/>
</dbReference>
<evidence type="ECO:0000256" key="9">
    <source>
        <dbReference type="SAM" id="MobiDB-lite"/>
    </source>
</evidence>
<evidence type="ECO:0000256" key="2">
    <source>
        <dbReference type="ARBA" id="ARBA00022741"/>
    </source>
</evidence>
<comment type="similarity">
    <text evidence="1">Belongs to the helicase family. RecQ subfamily.</text>
</comment>
<keyword evidence="3" id="KW-0067">ATP-binding</keyword>
<evidence type="ECO:0000313" key="13">
    <source>
        <dbReference type="Proteomes" id="UP000521943"/>
    </source>
</evidence>
<sequence length="1342" mass="149040">MSLAVNLEHRLLICKECQTALTSSNFASHIRNKKIPLSKSQELAIATFCFDYGIVCKYPTFAEQPVEEIIGVKVELKAGCPSCQYTAEVKQVKSHLKENHPQVAATDIIDPVSSQSLHRGQAHTNIRIIPRATPVNPITPLQSLLGDFNAFQPPTGDTAGPSSDARLVGPFILQSRFHQYIKGHSVKELRQLVGRPQPDEADMHRLSDTISAYMEHATALMDRTNAHVLRKINSSDSVNLNPTPLHPHQQDDTLHSYVQPVTHLIAALMRGGTPTLRLPMPAPVSLALSTLRKRMSVDNLHSLLVSLWLAPWESDTEAFPDPTICFLALHILQDDGAFLQPKDITPRITKLARAIQLVVLREVHRRLLRYHNRFATALAHQTPGLPRIVWHESHRNNFTTLMYNGNIVSIDLLRTLWAKLEQNIMRLWEDKILLGTKLYIPLGTPSDSLTSTACGYSFIHDERNPFPRFSKLLGRTFLQDEKHRGMFYTYSPSTGLYSLNVSRCHQWLSDLAYVEALLMVLTDMRSGAPKRMAELCATLVCNIETRTRNLYAYGSQVLLVSQYSKNTNNHQRDRVTPHALSTFDGDMLLQIHALARPFAQYLTSLLCPGEPQISRQYRDLLFMDALRPFTAPAISQLMGDQAKAVLGWSMTVAPWRHIAIVLKDVFKLDVSDQEEEPDAFSEAQAEQSGHSMALEKRIYGLSPNVIEGIKDSSLAIFIRASCDWQIRFQVVPSGVALPYYSSTMDTFHSHVSDGTIQLPPPPISPSTIQDLYNLVQRSYSDLQEFKTAFRDELRLIRSAMQCTQRDPDGPPPVVAASVGLCSDLTQPTARDPHRLFAASQHEPLPNLTQPVTRSPLPPSSSPSYSEHRMASSPEPIPSGNLGPLPSPPSSAGPPTLDRHPTSLRVTPNSLIPRTPRPTPIPTPAPPVHFSELPMATPPVLRPDLYGPQANWRDVGQRDALAAVLTLERDVIAALRTGVGKSLLAILPARMEDGVTVIVIPLVSLLEDWVRRLSDLSVPYEVFDSAHPDSLASTTANIVLVSADKANWESWRHALARLSQSRVLIRFVIDEAHLWITDASFRPGALETPGGLRAFPMQMVLLSATVSPAIEASLRTQFVLQNPSVIRCHPHRPELLFDIPEQTFRSTQAMVTKFNDRIAQDQSEEAWHDNDRWLGFVPSIPQGLEVSAALSVEFYSSQDSPDERAAKYSRWLKGTSLGMVATTAISVGTDYPHVRFTCHFGSPHDMTTLIQQTSRAGRDGHPARCLVLPSNPPLSPPKAPLEPEKAALSSLLYPSRDAPLPCVRDSIGRFLGAAPVCCLDLTKRWQACSRCSSGELVVPRSHL</sequence>
<dbReference type="Proteomes" id="UP000521943">
    <property type="component" value="Unassembled WGS sequence"/>
</dbReference>
<evidence type="ECO:0000256" key="8">
    <source>
        <dbReference type="ARBA" id="ARBA00034808"/>
    </source>
</evidence>
<dbReference type="GO" id="GO:0005524">
    <property type="term" value="F:ATP binding"/>
    <property type="evidence" value="ECO:0007669"/>
    <property type="project" value="UniProtKB-KW"/>
</dbReference>
<comment type="catalytic activity">
    <reaction evidence="7">
        <text>Couples ATP hydrolysis with the unwinding of duplex DNA by translocating in the 3'-5' direction.</text>
        <dbReference type="EC" id="5.6.2.4"/>
    </reaction>
</comment>
<dbReference type="PROSITE" id="PS51192">
    <property type="entry name" value="HELICASE_ATP_BIND_1"/>
    <property type="match status" value="1"/>
</dbReference>
<keyword evidence="6" id="KW-0539">Nucleus</keyword>
<dbReference type="InterPro" id="IPR027417">
    <property type="entry name" value="P-loop_NTPase"/>
</dbReference>
<keyword evidence="5" id="KW-0413">Isomerase</keyword>
<dbReference type="SMART" id="SM00490">
    <property type="entry name" value="HELICc"/>
    <property type="match status" value="1"/>
</dbReference>
<evidence type="ECO:0000256" key="4">
    <source>
        <dbReference type="ARBA" id="ARBA00023125"/>
    </source>
</evidence>
<comment type="caution">
    <text evidence="12">The sequence shown here is derived from an EMBL/GenBank/DDBJ whole genome shotgun (WGS) entry which is preliminary data.</text>
</comment>
<dbReference type="EMBL" id="JACGCI010000344">
    <property type="protein sequence ID" value="KAF6740937.1"/>
    <property type="molecule type" value="Genomic_DNA"/>
</dbReference>
<proteinExistence type="inferred from homology"/>
<protein>
    <recommendedName>
        <fullName evidence="8">DNA 3'-5' helicase</fullName>
        <ecNumber evidence="8">5.6.2.4</ecNumber>
    </recommendedName>
</protein>
<organism evidence="12 13">
    <name type="scientific">Ephemerocybe angulata</name>
    <dbReference type="NCBI Taxonomy" id="980116"/>
    <lineage>
        <taxon>Eukaryota</taxon>
        <taxon>Fungi</taxon>
        <taxon>Dikarya</taxon>
        <taxon>Basidiomycota</taxon>
        <taxon>Agaricomycotina</taxon>
        <taxon>Agaricomycetes</taxon>
        <taxon>Agaricomycetidae</taxon>
        <taxon>Agaricales</taxon>
        <taxon>Agaricineae</taxon>
        <taxon>Psathyrellaceae</taxon>
        <taxon>Ephemerocybe</taxon>
    </lineage>
</organism>
<dbReference type="SMART" id="SM00487">
    <property type="entry name" value="DEXDc"/>
    <property type="match status" value="1"/>
</dbReference>
<evidence type="ECO:0000259" key="10">
    <source>
        <dbReference type="PROSITE" id="PS51192"/>
    </source>
</evidence>
<evidence type="ECO:0000313" key="12">
    <source>
        <dbReference type="EMBL" id="KAF6740937.1"/>
    </source>
</evidence>
<dbReference type="SUPFAM" id="SSF52540">
    <property type="entry name" value="P-loop containing nucleoside triphosphate hydrolases"/>
    <property type="match status" value="1"/>
</dbReference>
<dbReference type="PROSITE" id="PS51194">
    <property type="entry name" value="HELICASE_CTER"/>
    <property type="match status" value="1"/>
</dbReference>
<dbReference type="PANTHER" id="PTHR13710">
    <property type="entry name" value="DNA HELICASE RECQ FAMILY MEMBER"/>
    <property type="match status" value="1"/>
</dbReference>
<dbReference type="PANTHER" id="PTHR13710:SF153">
    <property type="entry name" value="RECQ-LIKE DNA HELICASE BLM"/>
    <property type="match status" value="1"/>
</dbReference>
<evidence type="ECO:0000256" key="1">
    <source>
        <dbReference type="ARBA" id="ARBA00005446"/>
    </source>
</evidence>
<feature type="domain" description="Helicase ATP-binding" evidence="10">
    <location>
        <begin position="961"/>
        <end position="1123"/>
    </location>
</feature>
<feature type="compositionally biased region" description="Pro residues" evidence="9">
    <location>
        <begin position="914"/>
        <end position="926"/>
    </location>
</feature>
<dbReference type="GO" id="GO:0005634">
    <property type="term" value="C:nucleus"/>
    <property type="evidence" value="ECO:0007669"/>
    <property type="project" value="TreeGrafter"/>
</dbReference>
<dbReference type="Gene3D" id="3.40.50.300">
    <property type="entry name" value="P-loop containing nucleotide triphosphate hydrolases"/>
    <property type="match status" value="2"/>
</dbReference>
<evidence type="ECO:0000259" key="11">
    <source>
        <dbReference type="PROSITE" id="PS51194"/>
    </source>
</evidence>
<evidence type="ECO:0000256" key="7">
    <source>
        <dbReference type="ARBA" id="ARBA00034617"/>
    </source>
</evidence>
<feature type="region of interest" description="Disordered" evidence="9">
    <location>
        <begin position="840"/>
        <end position="933"/>
    </location>
</feature>
<dbReference type="GO" id="GO:0005737">
    <property type="term" value="C:cytoplasm"/>
    <property type="evidence" value="ECO:0007669"/>
    <property type="project" value="TreeGrafter"/>
</dbReference>
<dbReference type="GO" id="GO:0005694">
    <property type="term" value="C:chromosome"/>
    <property type="evidence" value="ECO:0007669"/>
    <property type="project" value="TreeGrafter"/>
</dbReference>
<reference evidence="12 13" key="1">
    <citation type="submission" date="2020-07" db="EMBL/GenBank/DDBJ databases">
        <title>Comparative genomics of pyrophilous fungi reveals a link between fire events and developmental genes.</title>
        <authorList>
            <consortium name="DOE Joint Genome Institute"/>
            <person name="Steindorff A.S."/>
            <person name="Carver A."/>
            <person name="Calhoun S."/>
            <person name="Stillman K."/>
            <person name="Liu H."/>
            <person name="Lipzen A."/>
            <person name="Pangilinan J."/>
            <person name="Labutti K."/>
            <person name="Bruns T.D."/>
            <person name="Grigoriev I.V."/>
        </authorList>
    </citation>
    <scope>NUCLEOTIDE SEQUENCE [LARGE SCALE GENOMIC DNA]</scope>
    <source>
        <strain evidence="12 13">CBS 144469</strain>
    </source>
</reference>
<feature type="domain" description="Helicase C-terminal" evidence="11">
    <location>
        <begin position="1152"/>
        <end position="1298"/>
    </location>
</feature>
<dbReference type="EC" id="5.6.2.4" evidence="8"/>
<dbReference type="OrthoDB" id="3151137at2759"/>
<accession>A0A8H6H7K7</accession>
<dbReference type="InterPro" id="IPR001650">
    <property type="entry name" value="Helicase_C-like"/>
</dbReference>